<accession>X1KHG5</accession>
<comment type="caution">
    <text evidence="1">The sequence shown here is derived from an EMBL/GenBank/DDBJ whole genome shotgun (WGS) entry which is preliminary data.</text>
</comment>
<reference evidence="1" key="1">
    <citation type="journal article" date="2014" name="Front. Microbiol.">
        <title>High frequency of phylogenetically diverse reductive dehalogenase-homologous genes in deep subseafloor sedimentary metagenomes.</title>
        <authorList>
            <person name="Kawai M."/>
            <person name="Futagami T."/>
            <person name="Toyoda A."/>
            <person name="Takaki Y."/>
            <person name="Nishi S."/>
            <person name="Hori S."/>
            <person name="Arai W."/>
            <person name="Tsubouchi T."/>
            <person name="Morono Y."/>
            <person name="Uchiyama I."/>
            <person name="Ito T."/>
            <person name="Fujiyama A."/>
            <person name="Inagaki F."/>
            <person name="Takami H."/>
        </authorList>
    </citation>
    <scope>NUCLEOTIDE SEQUENCE</scope>
    <source>
        <strain evidence="1">Expedition CK06-06</strain>
    </source>
</reference>
<gene>
    <name evidence="1" type="ORF">S06H3_10272</name>
</gene>
<evidence type="ECO:0000313" key="1">
    <source>
        <dbReference type="EMBL" id="GAI06472.1"/>
    </source>
</evidence>
<protein>
    <submittedName>
        <fullName evidence="1">Uncharacterized protein</fullName>
    </submittedName>
</protein>
<dbReference type="AlphaFoldDB" id="X1KHG5"/>
<dbReference type="EMBL" id="BARV01004727">
    <property type="protein sequence ID" value="GAI06472.1"/>
    <property type="molecule type" value="Genomic_DNA"/>
</dbReference>
<name>X1KHG5_9ZZZZ</name>
<organism evidence="1">
    <name type="scientific">marine sediment metagenome</name>
    <dbReference type="NCBI Taxonomy" id="412755"/>
    <lineage>
        <taxon>unclassified sequences</taxon>
        <taxon>metagenomes</taxon>
        <taxon>ecological metagenomes</taxon>
    </lineage>
</organism>
<proteinExistence type="predicted"/>
<sequence>MESVEILTKSEVHIPTSEEAEMEARGLVFKLIICPGAFTLLDLARLNEILIAEGYMD</sequence>